<dbReference type="SUPFAM" id="SSF55729">
    <property type="entry name" value="Acyl-CoA N-acyltransferases (Nat)"/>
    <property type="match status" value="1"/>
</dbReference>
<dbReference type="AlphaFoldDB" id="A0A1B1VIC1"/>
<dbReference type="eggNOG" id="COG1247">
    <property type="taxonomic scope" value="Bacteria"/>
</dbReference>
<accession>A0A1B1VIC1</accession>
<name>A0A1B1VIC1_9VIBR</name>
<reference evidence="1" key="1">
    <citation type="journal article" date="2015" name="BMC Genomics">
        <title>Genome mining reveals unlocked bioactive potential of marine Gram-negative bacteria.</title>
        <authorList>
            <person name="Machado H."/>
            <person name="Sonnenschein E.C."/>
            <person name="Melchiorsen J."/>
            <person name="Gram L."/>
        </authorList>
    </citation>
    <scope>NUCLEOTIDE SEQUENCE</scope>
    <source>
        <strain evidence="1">S2052</strain>
    </source>
</reference>
<dbReference type="PANTHER" id="PTHR43792">
    <property type="entry name" value="GNAT FAMILY, PUTATIVE (AFU_ORTHOLOGUE AFUA_3G00765)-RELATED-RELATED"/>
    <property type="match status" value="1"/>
</dbReference>
<proteinExistence type="predicted"/>
<dbReference type="PROSITE" id="PS51186">
    <property type="entry name" value="GNAT"/>
    <property type="match status" value="1"/>
</dbReference>
<dbReference type="RefSeq" id="WP_021457765.1">
    <property type="nucleotide sequence ID" value="NZ_CP016557.1"/>
</dbReference>
<organism evidence="1">
    <name type="scientific">Vibrio coralliilyticus</name>
    <dbReference type="NCBI Taxonomy" id="190893"/>
    <lineage>
        <taxon>Bacteria</taxon>
        <taxon>Pseudomonadati</taxon>
        <taxon>Pseudomonadota</taxon>
        <taxon>Gammaproteobacteria</taxon>
        <taxon>Vibrionales</taxon>
        <taxon>Vibrionaceae</taxon>
        <taxon>Vibrio</taxon>
    </lineage>
</organism>
<dbReference type="STRING" id="190893.BA953_22375"/>
<dbReference type="InterPro" id="IPR000182">
    <property type="entry name" value="GNAT_dom"/>
</dbReference>
<dbReference type="InterPro" id="IPR051531">
    <property type="entry name" value="N-acetyltransferase"/>
</dbReference>
<dbReference type="GO" id="GO:0016747">
    <property type="term" value="F:acyltransferase activity, transferring groups other than amino-acyl groups"/>
    <property type="evidence" value="ECO:0007669"/>
    <property type="project" value="InterPro"/>
</dbReference>
<dbReference type="CDD" id="cd04301">
    <property type="entry name" value="NAT_SF"/>
    <property type="match status" value="1"/>
</dbReference>
<comment type="caution">
    <text evidence="1">The sequence shown here is derived from an EMBL/GenBank/DDBJ whole genome shotgun (WGS) entry which is preliminary data.</text>
</comment>
<evidence type="ECO:0000313" key="1">
    <source>
        <dbReference type="EMBL" id="KJY71459.1"/>
    </source>
</evidence>
<protein>
    <submittedName>
        <fullName evidence="1">GCN5 family acetyltransferase</fullName>
    </submittedName>
</protein>
<sequence length="165" mass="18539">MEIIIRPTLVSDAAAMCEIFSQPKAQRETLQLPKPSVAMWTQRLENMPTGVYSFVAELDGKVVGNIGFEHSQRPRTAHRGTFGLAVHDDYHGMGIASKLIETVLDLADNWLQIKRVHLEVNTDNGAAIACYKKFGFEIEGEAKNAVFREGEYQSTYYMARMKPES</sequence>
<gene>
    <name evidence="1" type="ORF">TW71_15745</name>
</gene>
<dbReference type="InterPro" id="IPR016181">
    <property type="entry name" value="Acyl_CoA_acyltransferase"/>
</dbReference>
<keyword evidence="1" id="KW-0808">Transferase</keyword>
<dbReference type="Pfam" id="PF00583">
    <property type="entry name" value="Acetyltransf_1"/>
    <property type="match status" value="1"/>
</dbReference>
<dbReference type="Gene3D" id="3.40.630.30">
    <property type="match status" value="1"/>
</dbReference>
<dbReference type="EMBL" id="JXXR01000016">
    <property type="protein sequence ID" value="KJY71459.1"/>
    <property type="molecule type" value="Genomic_DNA"/>
</dbReference>